<evidence type="ECO:0000256" key="1">
    <source>
        <dbReference type="ARBA" id="ARBA00012528"/>
    </source>
</evidence>
<keyword evidence="3" id="KW-0472">Membrane</keyword>
<dbReference type="Gene3D" id="3.30.70.270">
    <property type="match status" value="1"/>
</dbReference>
<keyword evidence="3" id="KW-1133">Transmembrane helix</keyword>
<dbReference type="EMBL" id="SNWF01000008">
    <property type="protein sequence ID" value="TDN88035.1"/>
    <property type="molecule type" value="Genomic_DNA"/>
</dbReference>
<dbReference type="InterPro" id="IPR000160">
    <property type="entry name" value="GGDEF_dom"/>
</dbReference>
<gene>
    <name evidence="5" type="ORF">EV677_2905</name>
</gene>
<evidence type="ECO:0000259" key="4">
    <source>
        <dbReference type="PROSITE" id="PS50887"/>
    </source>
</evidence>
<dbReference type="GO" id="GO:0043709">
    <property type="term" value="P:cell adhesion involved in single-species biofilm formation"/>
    <property type="evidence" value="ECO:0007669"/>
    <property type="project" value="TreeGrafter"/>
</dbReference>
<dbReference type="SMART" id="SM00267">
    <property type="entry name" value="GGDEF"/>
    <property type="match status" value="1"/>
</dbReference>
<dbReference type="GO" id="GO:0005886">
    <property type="term" value="C:plasma membrane"/>
    <property type="evidence" value="ECO:0007669"/>
    <property type="project" value="TreeGrafter"/>
</dbReference>
<evidence type="ECO:0000256" key="2">
    <source>
        <dbReference type="ARBA" id="ARBA00034247"/>
    </source>
</evidence>
<dbReference type="CDD" id="cd12914">
    <property type="entry name" value="PDC1_DGC_like"/>
    <property type="match status" value="1"/>
</dbReference>
<dbReference type="PANTHER" id="PTHR45138">
    <property type="entry name" value="REGULATORY COMPONENTS OF SENSORY TRANSDUCTION SYSTEM"/>
    <property type="match status" value="1"/>
</dbReference>
<evidence type="ECO:0000313" key="5">
    <source>
        <dbReference type="EMBL" id="TDN88035.1"/>
    </source>
</evidence>
<dbReference type="InterPro" id="IPR029787">
    <property type="entry name" value="Nucleotide_cyclase"/>
</dbReference>
<dbReference type="CDD" id="cd01949">
    <property type="entry name" value="GGDEF"/>
    <property type="match status" value="1"/>
</dbReference>
<protein>
    <recommendedName>
        <fullName evidence="1">diguanylate cyclase</fullName>
        <ecNumber evidence="1">2.7.7.65</ecNumber>
    </recommendedName>
</protein>
<dbReference type="InterPro" id="IPR043128">
    <property type="entry name" value="Rev_trsase/Diguanyl_cyclase"/>
</dbReference>
<feature type="transmembrane region" description="Helical" evidence="3">
    <location>
        <begin position="9"/>
        <end position="29"/>
    </location>
</feature>
<dbReference type="CDD" id="cd12915">
    <property type="entry name" value="PDC2_DGC_like"/>
    <property type="match status" value="1"/>
</dbReference>
<evidence type="ECO:0000256" key="3">
    <source>
        <dbReference type="SAM" id="Phobius"/>
    </source>
</evidence>
<accession>A0A4R6G365</accession>
<dbReference type="AlphaFoldDB" id="A0A4R6G365"/>
<dbReference type="NCBIfam" id="TIGR00254">
    <property type="entry name" value="GGDEF"/>
    <property type="match status" value="1"/>
</dbReference>
<dbReference type="InterPro" id="IPR054327">
    <property type="entry name" value="His-kinase-like_sensor"/>
</dbReference>
<feature type="domain" description="GGDEF" evidence="4">
    <location>
        <begin position="370"/>
        <end position="507"/>
    </location>
</feature>
<organism evidence="5 6">
    <name type="scientific">Herminiimonas fonticola</name>
    <dbReference type="NCBI Taxonomy" id="303380"/>
    <lineage>
        <taxon>Bacteria</taxon>
        <taxon>Pseudomonadati</taxon>
        <taxon>Pseudomonadota</taxon>
        <taxon>Betaproteobacteria</taxon>
        <taxon>Burkholderiales</taxon>
        <taxon>Oxalobacteraceae</taxon>
        <taxon>Herminiimonas</taxon>
    </lineage>
</organism>
<dbReference type="Proteomes" id="UP000294737">
    <property type="component" value="Unassembled WGS sequence"/>
</dbReference>
<dbReference type="GO" id="GO:1902201">
    <property type="term" value="P:negative regulation of bacterial-type flagellum-dependent cell motility"/>
    <property type="evidence" value="ECO:0007669"/>
    <property type="project" value="TreeGrafter"/>
</dbReference>
<feature type="transmembrane region" description="Helical" evidence="3">
    <location>
        <begin position="288"/>
        <end position="305"/>
    </location>
</feature>
<dbReference type="Pfam" id="PF22588">
    <property type="entry name" value="dCache_1_like"/>
    <property type="match status" value="1"/>
</dbReference>
<evidence type="ECO:0000313" key="6">
    <source>
        <dbReference type="Proteomes" id="UP000294737"/>
    </source>
</evidence>
<dbReference type="SUPFAM" id="SSF55073">
    <property type="entry name" value="Nucleotide cyclase"/>
    <property type="match status" value="1"/>
</dbReference>
<dbReference type="PROSITE" id="PS50887">
    <property type="entry name" value="GGDEF"/>
    <property type="match status" value="1"/>
</dbReference>
<sequence length="526" mass="58547">MLSKEHKAVIFYAKFFVASICVLLVILGVRNSWQVRENQLAEAESTVSNLSRGLAQHATDTFKEADTALIGITERLEHDGRSPAALIRLERFLVRQVSELSQLSGLFAIDKDGHWIVNSDGMTGDHLSSLDREYFLYHRAHPGNLPHIDRPIKSRTTGDWIITISRRINAPDGSFDGLVMAAIKLDYFSYFYDSFDIGDAGILLLALDDGTMLVRQPLRKDSIGKSLVDTSIYRDYASKTSNGVARIRSSQDGVVRINSYRHLSRYPIFIVAALSEDEVLSRWKSETLLHLFGLLTLISIIVFFGNRLVVQIKLRVAAEQEANESRAYVEHLNLVLQALAMRDSLTGLANRRCFDDAISRELQRAARNKNSLALLMIDVDYFKKYNDTYGHPAGDACLKQIANAIRVAEKRSVDLVARYGGEEIIVMLPDCDAQGAVQIAENILSEVRALAIPHSGNPRGIVTVSAGVAVLNPIENNDIPETIIGMADKALYQAKSNGRDQVRLYIEDAAQVCQSREQSPVRQSES</sequence>
<comment type="caution">
    <text evidence="5">The sequence shown here is derived from an EMBL/GenBank/DDBJ whole genome shotgun (WGS) entry which is preliminary data.</text>
</comment>
<proteinExistence type="predicted"/>
<dbReference type="RefSeq" id="WP_112992704.1">
    <property type="nucleotide sequence ID" value="NZ_PTLZ01000003.1"/>
</dbReference>
<dbReference type="OrthoDB" id="9813903at2"/>
<dbReference type="FunFam" id="3.30.70.270:FF:000001">
    <property type="entry name" value="Diguanylate cyclase domain protein"/>
    <property type="match status" value="1"/>
</dbReference>
<dbReference type="PANTHER" id="PTHR45138:SF9">
    <property type="entry name" value="DIGUANYLATE CYCLASE DGCM-RELATED"/>
    <property type="match status" value="1"/>
</dbReference>
<dbReference type="GO" id="GO:0052621">
    <property type="term" value="F:diguanylate cyclase activity"/>
    <property type="evidence" value="ECO:0007669"/>
    <property type="project" value="UniProtKB-EC"/>
</dbReference>
<name>A0A4R6G365_9BURK</name>
<dbReference type="EC" id="2.7.7.65" evidence="1"/>
<dbReference type="Pfam" id="PF00990">
    <property type="entry name" value="GGDEF"/>
    <property type="match status" value="1"/>
</dbReference>
<comment type="catalytic activity">
    <reaction evidence="2">
        <text>2 GTP = 3',3'-c-di-GMP + 2 diphosphate</text>
        <dbReference type="Rhea" id="RHEA:24898"/>
        <dbReference type="ChEBI" id="CHEBI:33019"/>
        <dbReference type="ChEBI" id="CHEBI:37565"/>
        <dbReference type="ChEBI" id="CHEBI:58805"/>
        <dbReference type="EC" id="2.7.7.65"/>
    </reaction>
</comment>
<dbReference type="InterPro" id="IPR050469">
    <property type="entry name" value="Diguanylate_Cyclase"/>
</dbReference>
<keyword evidence="6" id="KW-1185">Reference proteome</keyword>
<reference evidence="5 6" key="1">
    <citation type="submission" date="2019-03" db="EMBL/GenBank/DDBJ databases">
        <title>Genomic Encyclopedia of Type Strains, Phase IV (KMG-IV): sequencing the most valuable type-strain genomes for metagenomic binning, comparative biology and taxonomic classification.</title>
        <authorList>
            <person name="Goeker M."/>
        </authorList>
    </citation>
    <scope>NUCLEOTIDE SEQUENCE [LARGE SCALE GENOMIC DNA]</scope>
    <source>
        <strain evidence="5 6">DSM 18555</strain>
    </source>
</reference>
<dbReference type="Gene3D" id="3.30.450.20">
    <property type="entry name" value="PAS domain"/>
    <property type="match status" value="2"/>
</dbReference>
<keyword evidence="3" id="KW-0812">Transmembrane</keyword>